<dbReference type="EMBL" id="CP131060">
    <property type="protein sequence ID" value="WNY25253.1"/>
    <property type="molecule type" value="Genomic_DNA"/>
</dbReference>
<keyword evidence="2" id="KW-1185">Reference proteome</keyword>
<dbReference type="SUPFAM" id="SSF46785">
    <property type="entry name" value="Winged helix' DNA-binding domain"/>
    <property type="match status" value="1"/>
</dbReference>
<gene>
    <name evidence="1" type="ORF">MsAc7_07990</name>
</gene>
<dbReference type="InterPro" id="IPR036390">
    <property type="entry name" value="WH_DNA-bd_sf"/>
</dbReference>
<proteinExistence type="predicted"/>
<evidence type="ECO:0000313" key="1">
    <source>
        <dbReference type="EMBL" id="WNY25253.1"/>
    </source>
</evidence>
<dbReference type="GeneID" id="89229913"/>
<dbReference type="RefSeq" id="WP_338103290.1">
    <property type="nucleotide sequence ID" value="NZ_CP131060.1"/>
</dbReference>
<reference evidence="1 2" key="1">
    <citation type="submission" date="2023-07" db="EMBL/GenBank/DDBJ databases">
        <title>Closed genoem sequence of Methanosarcinaceae archaeon Ac7.</title>
        <authorList>
            <person name="Poehlein A."/>
            <person name="Protasov E."/>
            <person name="Platt K."/>
            <person name="Reeh H."/>
            <person name="Daniel R."/>
            <person name="Brune A."/>
        </authorList>
    </citation>
    <scope>NUCLEOTIDE SEQUENCE [LARGE SCALE GENOMIC DNA]</scope>
    <source>
        <strain evidence="1 2">Ac7</strain>
    </source>
</reference>
<dbReference type="Proteomes" id="UP001303587">
    <property type="component" value="Chromosome"/>
</dbReference>
<sequence>MTEKKRPHIHIMCAGNALLKTYQEAQKEYPIHRVVIFNDLSKNTEKSVEDTIVNTIKMCQENRIEAERVDLKKITIDEVMDEFLKIYSKYKDYKFMFNITPGPKPLALCLFYASIWIEGDCYYIGENKEREDPEILNFERPQIHLKDIERNPNYSTILSFLNKQEKKEAEMQKVLEYIGYKHGNKTVKGEYQPVKKGDITKRYVSRKMITDWTDNLESWGLVTKENIDGRRKKICLTRDGRFTINFLKSTTPKEK</sequence>
<name>A0AA97A3R7_9EURY</name>
<organism evidence="1 2">
    <name type="scientific">Methanolapillus millepedarum</name>
    <dbReference type="NCBI Taxonomy" id="3028296"/>
    <lineage>
        <taxon>Archaea</taxon>
        <taxon>Methanobacteriati</taxon>
        <taxon>Methanobacteriota</taxon>
        <taxon>Stenosarchaea group</taxon>
        <taxon>Methanomicrobia</taxon>
        <taxon>Methanosarcinales</taxon>
        <taxon>Methanosarcinaceae</taxon>
        <taxon>Methanolapillus</taxon>
    </lineage>
</organism>
<accession>A0AA97A3R7</accession>
<evidence type="ECO:0000313" key="2">
    <source>
        <dbReference type="Proteomes" id="UP001303587"/>
    </source>
</evidence>
<protein>
    <submittedName>
        <fullName evidence="1">Uncharacterized protein</fullName>
    </submittedName>
</protein>
<dbReference type="AlphaFoldDB" id="A0AA97A3R7"/>